<organism evidence="2 3">
    <name type="scientific">Canna indica</name>
    <name type="common">Indian-shot</name>
    <dbReference type="NCBI Taxonomy" id="4628"/>
    <lineage>
        <taxon>Eukaryota</taxon>
        <taxon>Viridiplantae</taxon>
        <taxon>Streptophyta</taxon>
        <taxon>Embryophyta</taxon>
        <taxon>Tracheophyta</taxon>
        <taxon>Spermatophyta</taxon>
        <taxon>Magnoliopsida</taxon>
        <taxon>Liliopsida</taxon>
        <taxon>Zingiberales</taxon>
        <taxon>Cannaceae</taxon>
        <taxon>Canna</taxon>
    </lineage>
</organism>
<keyword evidence="3" id="KW-1185">Reference proteome</keyword>
<proteinExistence type="predicted"/>
<dbReference type="EMBL" id="CP136898">
    <property type="protein sequence ID" value="WOL20591.1"/>
    <property type="molecule type" value="Genomic_DNA"/>
</dbReference>
<gene>
    <name evidence="2" type="ORF">Cni_G29396</name>
</gene>
<evidence type="ECO:0000313" key="2">
    <source>
        <dbReference type="EMBL" id="WOL20591.1"/>
    </source>
</evidence>
<protein>
    <submittedName>
        <fullName evidence="2">Uncharacterized protein</fullName>
    </submittedName>
</protein>
<sequence>MLVVLEVPAPGVSSSPGSVDVPSSPVLLLPPIVRVEAIPAKSSSDMALGPLLPLKNPLIPSCSCQDLAPPRSWAQILKDMEISSHFVPPSAIASVVPSVAPSNITSDKAPPKDPILPEPACGPWIRVQRWKARRNRLDQNFSRSLARTDRGSPRPVPCDLGEGDVQNSEFLSDRAPDGGVGIVVRNHLGFCLFFSS</sequence>
<reference evidence="2 3" key="1">
    <citation type="submission" date="2023-10" db="EMBL/GenBank/DDBJ databases">
        <title>Chromosome-scale genome assembly provides insights into flower coloration mechanisms of Canna indica.</title>
        <authorList>
            <person name="Li C."/>
        </authorList>
    </citation>
    <scope>NUCLEOTIDE SEQUENCE [LARGE SCALE GENOMIC DNA]</scope>
    <source>
        <tissue evidence="2">Flower</tissue>
    </source>
</reference>
<dbReference type="Proteomes" id="UP001327560">
    <property type="component" value="Chromosome 9"/>
</dbReference>
<dbReference type="AlphaFoldDB" id="A0AAQ3L938"/>
<evidence type="ECO:0000256" key="1">
    <source>
        <dbReference type="SAM" id="MobiDB-lite"/>
    </source>
</evidence>
<name>A0AAQ3L938_9LILI</name>
<evidence type="ECO:0000313" key="3">
    <source>
        <dbReference type="Proteomes" id="UP001327560"/>
    </source>
</evidence>
<feature type="region of interest" description="Disordered" evidence="1">
    <location>
        <begin position="141"/>
        <end position="163"/>
    </location>
</feature>
<accession>A0AAQ3L938</accession>